<dbReference type="Proteomes" id="UP001151081">
    <property type="component" value="Unassembled WGS sequence"/>
</dbReference>
<evidence type="ECO:0000313" key="1">
    <source>
        <dbReference type="EMBL" id="MDC3986191.1"/>
    </source>
</evidence>
<sequence>MERPYAARRALLHPLWLGSLAVLALNDHVLKGAGILPGAITGKLSDFAGLVVAPVLLAALLRLGSRRSLFLAHLATGAVFAAIKLSPAAARAFEAFTALTPFPWQITVDPTDLMALPALALAWRVLVPAMQRPLPERPLAQRTAVVFGSLACAATSEPQEPPPTCDPEFCGVTPTEAGALSLGNTTTGERLVRLRPLKDSVQVDCETLLADPESALSRELFAPAEAWLLQPGRGLPLQNNDTAGCVAYLVDADGLSPTLLAWSSSRFPTQFVSTATNADDGLMIPLSLDSNGKLSLGPHEAVFKAPALEEPPVAPGCGSPDETVGIEWSTPVPIGGPWIVETIISSPDDCHALVLQNKSTMYVCLPKAAMPFKAGDSLMIDEHDGIAGSAPETNGEPPEGKVLILHSDTHTVVATRGNVLARYGFTGTDAPLGEPTVESDLVEGCTGAHDECGSLLVPLELSLLGAHVPSISFLRAGKSIDLADGYGTLHVVRAEAMPIRDTECPPFARSSRHYESVLVIPAGP</sequence>
<comment type="caution">
    <text evidence="1">The sequence shown here is derived from an EMBL/GenBank/DDBJ whole genome shotgun (WGS) entry which is preliminary data.</text>
</comment>
<dbReference type="EMBL" id="JAGTJJ010000036">
    <property type="protein sequence ID" value="MDC3986191.1"/>
    <property type="molecule type" value="Genomic_DNA"/>
</dbReference>
<evidence type="ECO:0000313" key="2">
    <source>
        <dbReference type="Proteomes" id="UP001151081"/>
    </source>
</evidence>
<organism evidence="1 2">
    <name type="scientific">Polyangium jinanense</name>
    <dbReference type="NCBI Taxonomy" id="2829994"/>
    <lineage>
        <taxon>Bacteria</taxon>
        <taxon>Pseudomonadati</taxon>
        <taxon>Myxococcota</taxon>
        <taxon>Polyangia</taxon>
        <taxon>Polyangiales</taxon>
        <taxon>Polyangiaceae</taxon>
        <taxon>Polyangium</taxon>
    </lineage>
</organism>
<reference evidence="1 2" key="1">
    <citation type="submission" date="2021-04" db="EMBL/GenBank/DDBJ databases">
        <title>Genome analysis of Polyangium sp.</title>
        <authorList>
            <person name="Li Y."/>
            <person name="Wang J."/>
        </authorList>
    </citation>
    <scope>NUCLEOTIDE SEQUENCE [LARGE SCALE GENOMIC DNA]</scope>
    <source>
        <strain evidence="1 2">SDU14</strain>
    </source>
</reference>
<accession>A0A9X3XDX3</accession>
<protein>
    <submittedName>
        <fullName evidence="1">Uncharacterized protein</fullName>
    </submittedName>
</protein>
<proteinExistence type="predicted"/>
<dbReference type="RefSeq" id="WP_272425686.1">
    <property type="nucleotide sequence ID" value="NZ_JAGTJJ010000036.1"/>
</dbReference>
<name>A0A9X3XDX3_9BACT</name>
<dbReference type="AlphaFoldDB" id="A0A9X3XDX3"/>
<gene>
    <name evidence="1" type="ORF">KEG57_37280</name>
</gene>
<keyword evidence="2" id="KW-1185">Reference proteome</keyword>